<proteinExistence type="predicted"/>
<dbReference type="JaponicusDB" id="SJAG_05179">
    <property type="gene designation" value="rng10"/>
</dbReference>
<feature type="region of interest" description="Disordered" evidence="1">
    <location>
        <begin position="442"/>
        <end position="528"/>
    </location>
</feature>
<reference evidence="2 4" key="1">
    <citation type="journal article" date="2011" name="Science">
        <title>Comparative functional genomics of the fission yeasts.</title>
        <authorList>
            <person name="Rhind N."/>
            <person name="Chen Z."/>
            <person name="Yassour M."/>
            <person name="Thompson D.A."/>
            <person name="Haas B.J."/>
            <person name="Habib N."/>
            <person name="Wapinski I."/>
            <person name="Roy S."/>
            <person name="Lin M.F."/>
            <person name="Heiman D.I."/>
            <person name="Young S.K."/>
            <person name="Furuya K."/>
            <person name="Guo Y."/>
            <person name="Pidoux A."/>
            <person name="Chen H.M."/>
            <person name="Robbertse B."/>
            <person name="Goldberg J.M."/>
            <person name="Aoki K."/>
            <person name="Bayne E.H."/>
            <person name="Berlin A.M."/>
            <person name="Desjardins C.A."/>
            <person name="Dobbs E."/>
            <person name="Dukaj L."/>
            <person name="Fan L."/>
            <person name="FitzGerald M.G."/>
            <person name="French C."/>
            <person name="Gujja S."/>
            <person name="Hansen K."/>
            <person name="Keifenheim D."/>
            <person name="Levin J.Z."/>
            <person name="Mosher R.A."/>
            <person name="Mueller C.A."/>
            <person name="Pfiffner J."/>
            <person name="Priest M."/>
            <person name="Russ C."/>
            <person name="Smialowska A."/>
            <person name="Swoboda P."/>
            <person name="Sykes S.M."/>
            <person name="Vaughn M."/>
            <person name="Vengrova S."/>
            <person name="Yoder R."/>
            <person name="Zeng Q."/>
            <person name="Allshire R."/>
            <person name="Baulcombe D."/>
            <person name="Birren B.W."/>
            <person name="Brown W."/>
            <person name="Ekwall K."/>
            <person name="Kellis M."/>
            <person name="Leatherwood J."/>
            <person name="Levin H."/>
            <person name="Margalit H."/>
            <person name="Martienssen R."/>
            <person name="Nieduszynski C.A."/>
            <person name="Spatafora J.W."/>
            <person name="Friedman N."/>
            <person name="Dalgaard J.Z."/>
            <person name="Baumann P."/>
            <person name="Niki H."/>
            <person name="Regev A."/>
            <person name="Nusbaum C."/>
        </authorList>
    </citation>
    <scope>NUCLEOTIDE SEQUENCE [LARGE SCALE GENOMIC DNA]</scope>
    <source>
        <strain evidence="4">yFS275 / FY16936</strain>
    </source>
</reference>
<feature type="compositionally biased region" description="Polar residues" evidence="1">
    <location>
        <begin position="656"/>
        <end position="681"/>
    </location>
</feature>
<dbReference type="OMA" id="YEGNEWS"/>
<feature type="region of interest" description="Disordered" evidence="1">
    <location>
        <begin position="643"/>
        <end position="681"/>
    </location>
</feature>
<feature type="compositionally biased region" description="Low complexity" evidence="1">
    <location>
        <begin position="609"/>
        <end position="620"/>
    </location>
</feature>
<dbReference type="OrthoDB" id="5403633at2759"/>
<feature type="compositionally biased region" description="Polar residues" evidence="1">
    <location>
        <begin position="821"/>
        <end position="843"/>
    </location>
</feature>
<evidence type="ECO:0000313" key="4">
    <source>
        <dbReference type="Proteomes" id="UP000001744"/>
    </source>
</evidence>
<feature type="region of interest" description="Disordered" evidence="1">
    <location>
        <begin position="34"/>
        <end position="159"/>
    </location>
</feature>
<dbReference type="Proteomes" id="UP000001744">
    <property type="component" value="Unassembled WGS sequence"/>
</dbReference>
<feature type="region of interest" description="Disordered" evidence="1">
    <location>
        <begin position="272"/>
        <end position="417"/>
    </location>
</feature>
<feature type="compositionally biased region" description="Polar residues" evidence="1">
    <location>
        <begin position="519"/>
        <end position="528"/>
    </location>
</feature>
<dbReference type="EMBL" id="KE651166">
    <property type="protein sequence ID" value="EEB05159.1"/>
    <property type="molecule type" value="Genomic_DNA"/>
</dbReference>
<evidence type="ECO:0000313" key="2">
    <source>
        <dbReference type="EMBL" id="EEB05159.1"/>
    </source>
</evidence>
<feature type="region of interest" description="Disordered" evidence="1">
    <location>
        <begin position="876"/>
        <end position="897"/>
    </location>
</feature>
<dbReference type="eggNOG" id="KOG1216">
    <property type="taxonomic scope" value="Eukaryota"/>
</dbReference>
<feature type="compositionally biased region" description="Polar residues" evidence="1">
    <location>
        <begin position="1"/>
        <end position="18"/>
    </location>
</feature>
<dbReference type="AlphaFoldDB" id="B6JXL5"/>
<evidence type="ECO:0000313" key="3">
    <source>
        <dbReference type="JaponicusDB" id="SJAG_05179"/>
    </source>
</evidence>
<dbReference type="RefSeq" id="XP_002171452.1">
    <property type="nucleotide sequence ID" value="XM_002171416.2"/>
</dbReference>
<keyword evidence="4" id="KW-1185">Reference proteome</keyword>
<feature type="compositionally biased region" description="Basic and acidic residues" evidence="1">
    <location>
        <begin position="354"/>
        <end position="370"/>
    </location>
</feature>
<feature type="compositionally biased region" description="Polar residues" evidence="1">
    <location>
        <begin position="144"/>
        <end position="156"/>
    </location>
</feature>
<sequence length="897" mass="96241">MTFNVALNKKSQLLSEDNNAGLKRRISKRWVSNIPTYDGTEWGSDSESEPELPSLPPLRTTLSAPKSIGLHSRTSSSESKPQESGAAIASPAAGQKGEETIKNEEEMVSEEEEENGTDDIVTKQKSAQLKESAEPIVQKKESETAQAPLTISQQSKSAEEAARYWAAKHRELLKFFGAEYKNRIYESVLPKKPVLNDIKLGKTGTPGLRKDERVVLSEPERHVVAAKPTMAPRFQSMQTPIMMSTSASYAEEMVDDDHEQGELEEVHCLMESPIETEQSEAQKEANSTAGVDTLTRKPSLTESDIANTVVPEAAQEPKPSVAAEMAPEVPKSSLAPPEAVPLPPSVTSDESEPEERAASVKPEQEPEQGPHQEPQQASAVVPHTLPALPSNRPKEKPLPPSRPLPSPFGASGVSGSKPAIASSVLTQISPGLSMPTIVASAAPAVAASDKGKQAAVSTIFTTTPPTPPSRPLPREPVSNDASESASDFDEKKPTDDTPPTSQLDVDSSEQTEKALPLEKSSTNEQGNDELSSLYNYLMDEVNTLAPAVTAAPLAGQKQQIAGNASPDRALPDPPDAEAVSVCTTEGDRSTALEEIPEFSPDHVKFGVSSAVPASPSPLSSHTKNRSLPSNLATTERDLEERAFKRGSLPPLPALVPTTSVTSDNGAPSITSTESAHSLSTHGRVQFDTVTNESKPILHELEPLRPVASAGANKSASETGADQSGMKTIPFVNFQAFIGSPLMSFDKLNALGSTDQRFYFYKGKVREFLQFDTGLDEWMNFCLHADKPSNNTTNGRKASRSSIHSVIFPASTSFEPPLTKAATSSCPSIRSNHSATPSVASSTRRSSRLFSHENVSSAVSEVTKKSKNAAKDLFNVFRRKNKDDSSGKQKGKGFFSKN</sequence>
<feature type="compositionally biased region" description="Acidic residues" evidence="1">
    <location>
        <begin position="106"/>
        <end position="117"/>
    </location>
</feature>
<gene>
    <name evidence="3" type="primary">rng10</name>
    <name evidence="2" type="ORF">SJAG_05179</name>
</gene>
<feature type="region of interest" description="Disordered" evidence="1">
    <location>
        <begin position="821"/>
        <end position="846"/>
    </location>
</feature>
<evidence type="ECO:0000256" key="1">
    <source>
        <dbReference type="SAM" id="MobiDB-lite"/>
    </source>
</evidence>
<feature type="compositionally biased region" description="Polar residues" evidence="1">
    <location>
        <begin position="284"/>
        <end position="306"/>
    </location>
</feature>
<feature type="compositionally biased region" description="Basic and acidic residues" evidence="1">
    <location>
        <begin position="96"/>
        <end position="105"/>
    </location>
</feature>
<dbReference type="HOGENOM" id="CLU_322660_0_0_1"/>
<dbReference type="STRING" id="402676.B6JXL5"/>
<feature type="region of interest" description="Disordered" evidence="1">
    <location>
        <begin position="558"/>
        <end position="579"/>
    </location>
</feature>
<accession>B6JXL5</accession>
<dbReference type="VEuPathDB" id="FungiDB:SJAG_05179"/>
<feature type="region of interest" description="Disordered" evidence="1">
    <location>
        <begin position="1"/>
        <end position="21"/>
    </location>
</feature>
<organism evidence="2 4">
    <name type="scientific">Schizosaccharomyces japonicus (strain yFS275 / FY16936)</name>
    <name type="common">Fission yeast</name>
    <dbReference type="NCBI Taxonomy" id="402676"/>
    <lineage>
        <taxon>Eukaryota</taxon>
        <taxon>Fungi</taxon>
        <taxon>Dikarya</taxon>
        <taxon>Ascomycota</taxon>
        <taxon>Taphrinomycotina</taxon>
        <taxon>Schizosaccharomycetes</taxon>
        <taxon>Schizosaccharomycetales</taxon>
        <taxon>Schizosaccharomycetaceae</taxon>
        <taxon>Schizosaccharomyces</taxon>
    </lineage>
</organism>
<name>B6JXL5_SCHJY</name>
<feature type="region of interest" description="Disordered" evidence="1">
    <location>
        <begin position="609"/>
        <end position="631"/>
    </location>
</feature>
<protein>
    <submittedName>
        <fullName evidence="2">Uncharacterized protein</fullName>
    </submittedName>
</protein>
<feature type="compositionally biased region" description="Basic and acidic residues" evidence="1">
    <location>
        <begin position="131"/>
        <end position="143"/>
    </location>
</feature>
<dbReference type="GeneID" id="7049720"/>